<organism evidence="2 3">
    <name type="scientific">Gigaspora margarita</name>
    <dbReference type="NCBI Taxonomy" id="4874"/>
    <lineage>
        <taxon>Eukaryota</taxon>
        <taxon>Fungi</taxon>
        <taxon>Fungi incertae sedis</taxon>
        <taxon>Mucoromycota</taxon>
        <taxon>Glomeromycotina</taxon>
        <taxon>Glomeromycetes</taxon>
        <taxon>Diversisporales</taxon>
        <taxon>Gigasporaceae</taxon>
        <taxon>Gigaspora</taxon>
    </lineage>
</organism>
<accession>A0A8H4B144</accession>
<dbReference type="EMBL" id="WTPW01000071">
    <property type="protein sequence ID" value="KAF0552130.1"/>
    <property type="molecule type" value="Genomic_DNA"/>
</dbReference>
<name>A0A8H4B144_GIGMA</name>
<feature type="transmembrane region" description="Helical" evidence="1">
    <location>
        <begin position="17"/>
        <end position="34"/>
    </location>
</feature>
<proteinExistence type="predicted"/>
<protein>
    <submittedName>
        <fullName evidence="2">Wd40 repeat-like protein</fullName>
    </submittedName>
</protein>
<dbReference type="OrthoDB" id="2355659at2759"/>
<comment type="caution">
    <text evidence="2">The sequence shown here is derived from an EMBL/GenBank/DDBJ whole genome shotgun (WGS) entry which is preliminary data.</text>
</comment>
<feature type="transmembrane region" description="Helical" evidence="1">
    <location>
        <begin position="125"/>
        <end position="149"/>
    </location>
</feature>
<keyword evidence="1" id="KW-1133">Transmembrane helix</keyword>
<dbReference type="AlphaFoldDB" id="A0A8H4B144"/>
<gene>
    <name evidence="2" type="ORF">F8M41_022556</name>
</gene>
<evidence type="ECO:0000313" key="3">
    <source>
        <dbReference type="Proteomes" id="UP000439903"/>
    </source>
</evidence>
<evidence type="ECO:0000313" key="2">
    <source>
        <dbReference type="EMBL" id="KAF0552130.1"/>
    </source>
</evidence>
<sequence>MLKNCCFCIDLKSGTSIIAVLCIVAYLLLSFSSFGVEPVSAFIYLCKVAICVIGFIGVFKDNVVFVSIFSYYYWAKVVLEFFSSIVFSFSLFIVDAKSICRDMIDGHETDMDLETCISMITKGRIFLMIFVAVICFIELHFAFVVWAYYKKLRAEIFGERLVNEEATPSYGTVQNQA</sequence>
<feature type="transmembrane region" description="Helical" evidence="1">
    <location>
        <begin position="71"/>
        <end position="94"/>
    </location>
</feature>
<feature type="transmembrane region" description="Helical" evidence="1">
    <location>
        <begin position="41"/>
        <end position="59"/>
    </location>
</feature>
<dbReference type="Proteomes" id="UP000439903">
    <property type="component" value="Unassembled WGS sequence"/>
</dbReference>
<evidence type="ECO:0000256" key="1">
    <source>
        <dbReference type="SAM" id="Phobius"/>
    </source>
</evidence>
<reference evidence="2 3" key="1">
    <citation type="journal article" date="2019" name="Environ. Microbiol.">
        <title>At the nexus of three kingdoms: the genome of the mycorrhizal fungus Gigaspora margarita provides insights into plant, endobacterial and fungal interactions.</title>
        <authorList>
            <person name="Venice F."/>
            <person name="Ghignone S."/>
            <person name="Salvioli di Fossalunga A."/>
            <person name="Amselem J."/>
            <person name="Novero M."/>
            <person name="Xianan X."/>
            <person name="Sedzielewska Toro K."/>
            <person name="Morin E."/>
            <person name="Lipzen A."/>
            <person name="Grigoriev I.V."/>
            <person name="Henrissat B."/>
            <person name="Martin F.M."/>
            <person name="Bonfante P."/>
        </authorList>
    </citation>
    <scope>NUCLEOTIDE SEQUENCE [LARGE SCALE GENOMIC DNA]</scope>
    <source>
        <strain evidence="2 3">BEG34</strain>
    </source>
</reference>
<keyword evidence="1" id="KW-0472">Membrane</keyword>
<keyword evidence="3" id="KW-1185">Reference proteome</keyword>
<keyword evidence="1" id="KW-0812">Transmembrane</keyword>